<feature type="transmembrane region" description="Helical" evidence="1">
    <location>
        <begin position="38"/>
        <end position="61"/>
    </location>
</feature>
<dbReference type="EMBL" id="CP022743">
    <property type="protein sequence ID" value="ASU32625.1"/>
    <property type="molecule type" value="Genomic_DNA"/>
</dbReference>
<sequence length="69" mass="7825">MQTLKNKRNLLVPVGFFSIFIIEGIIKLYKGIVEHDALHIVMSAIGTMVSLFGIIMIASYFRKGKHFIN</sequence>
<feature type="transmembrane region" description="Helical" evidence="1">
    <location>
        <begin position="12"/>
        <end position="32"/>
    </location>
</feature>
<dbReference type="RefSeq" id="WP_094569190.1">
    <property type="nucleotide sequence ID" value="NZ_CP022743.1"/>
</dbReference>
<keyword evidence="3" id="KW-1185">Reference proteome</keyword>
<keyword evidence="1" id="KW-0812">Transmembrane</keyword>
<name>A0A223NRU0_9SPHI</name>
<reference evidence="2 3" key="1">
    <citation type="submission" date="2017-08" db="EMBL/GenBank/DDBJ databases">
        <title>Complete genome sequence of Mucilaginibacter sp. strain BJC16-A31.</title>
        <authorList>
            <consortium name="Henan University of Science and Technology"/>
            <person name="You X."/>
        </authorList>
    </citation>
    <scope>NUCLEOTIDE SEQUENCE [LARGE SCALE GENOMIC DNA]</scope>
    <source>
        <strain evidence="2 3">BJC16-A31</strain>
    </source>
</reference>
<accession>A0A223NRU0</accession>
<proteinExistence type="predicted"/>
<protein>
    <submittedName>
        <fullName evidence="2">Uncharacterized protein</fullName>
    </submittedName>
</protein>
<gene>
    <name evidence="2" type="ORF">MuYL_0725</name>
</gene>
<evidence type="ECO:0000313" key="3">
    <source>
        <dbReference type="Proteomes" id="UP000215002"/>
    </source>
</evidence>
<keyword evidence="1" id="KW-0472">Membrane</keyword>
<keyword evidence="1" id="KW-1133">Transmembrane helix</keyword>
<dbReference type="Proteomes" id="UP000215002">
    <property type="component" value="Chromosome"/>
</dbReference>
<dbReference type="OrthoDB" id="9972004at2"/>
<dbReference type="KEGG" id="muc:MuYL_0725"/>
<evidence type="ECO:0000313" key="2">
    <source>
        <dbReference type="EMBL" id="ASU32625.1"/>
    </source>
</evidence>
<dbReference type="AlphaFoldDB" id="A0A223NRU0"/>
<organism evidence="2 3">
    <name type="scientific">Mucilaginibacter xinganensis</name>
    <dbReference type="NCBI Taxonomy" id="1234841"/>
    <lineage>
        <taxon>Bacteria</taxon>
        <taxon>Pseudomonadati</taxon>
        <taxon>Bacteroidota</taxon>
        <taxon>Sphingobacteriia</taxon>
        <taxon>Sphingobacteriales</taxon>
        <taxon>Sphingobacteriaceae</taxon>
        <taxon>Mucilaginibacter</taxon>
    </lineage>
</organism>
<evidence type="ECO:0000256" key="1">
    <source>
        <dbReference type="SAM" id="Phobius"/>
    </source>
</evidence>